<reference evidence="4" key="1">
    <citation type="journal article" date="2013" name="Nature">
        <title>Pan genome of the phytoplankton Emiliania underpins its global distribution.</title>
        <authorList>
            <person name="Read B.A."/>
            <person name="Kegel J."/>
            <person name="Klute M.J."/>
            <person name="Kuo A."/>
            <person name="Lefebvre S.C."/>
            <person name="Maumus F."/>
            <person name="Mayer C."/>
            <person name="Miller J."/>
            <person name="Monier A."/>
            <person name="Salamov A."/>
            <person name="Young J."/>
            <person name="Aguilar M."/>
            <person name="Claverie J.M."/>
            <person name="Frickenhaus S."/>
            <person name="Gonzalez K."/>
            <person name="Herman E.K."/>
            <person name="Lin Y.C."/>
            <person name="Napier J."/>
            <person name="Ogata H."/>
            <person name="Sarno A.F."/>
            <person name="Shmutz J."/>
            <person name="Schroeder D."/>
            <person name="de Vargas C."/>
            <person name="Verret F."/>
            <person name="von Dassow P."/>
            <person name="Valentin K."/>
            <person name="Van de Peer Y."/>
            <person name="Wheeler G."/>
            <person name="Dacks J.B."/>
            <person name="Delwiche C.F."/>
            <person name="Dyhrman S.T."/>
            <person name="Glockner G."/>
            <person name="John U."/>
            <person name="Richards T."/>
            <person name="Worden A.Z."/>
            <person name="Zhang X."/>
            <person name="Grigoriev I.V."/>
            <person name="Allen A.E."/>
            <person name="Bidle K."/>
            <person name="Borodovsky M."/>
            <person name="Bowler C."/>
            <person name="Brownlee C."/>
            <person name="Cock J.M."/>
            <person name="Elias M."/>
            <person name="Gladyshev V.N."/>
            <person name="Groth M."/>
            <person name="Guda C."/>
            <person name="Hadaegh A."/>
            <person name="Iglesias-Rodriguez M.D."/>
            <person name="Jenkins J."/>
            <person name="Jones B.M."/>
            <person name="Lawson T."/>
            <person name="Leese F."/>
            <person name="Lindquist E."/>
            <person name="Lobanov A."/>
            <person name="Lomsadze A."/>
            <person name="Malik S.B."/>
            <person name="Marsh M.E."/>
            <person name="Mackinder L."/>
            <person name="Mock T."/>
            <person name="Mueller-Roeber B."/>
            <person name="Pagarete A."/>
            <person name="Parker M."/>
            <person name="Probert I."/>
            <person name="Quesneville H."/>
            <person name="Raines C."/>
            <person name="Rensing S.A."/>
            <person name="Riano-Pachon D.M."/>
            <person name="Richier S."/>
            <person name="Rokitta S."/>
            <person name="Shiraiwa Y."/>
            <person name="Soanes D.M."/>
            <person name="van der Giezen M."/>
            <person name="Wahlund T.M."/>
            <person name="Williams B."/>
            <person name="Wilson W."/>
            <person name="Wolfe G."/>
            <person name="Wurch L.L."/>
        </authorList>
    </citation>
    <scope>NUCLEOTIDE SEQUENCE</scope>
</reference>
<organism evidence="3 4">
    <name type="scientific">Emiliania huxleyi (strain CCMP1516)</name>
    <dbReference type="NCBI Taxonomy" id="280463"/>
    <lineage>
        <taxon>Eukaryota</taxon>
        <taxon>Haptista</taxon>
        <taxon>Haptophyta</taxon>
        <taxon>Prymnesiophyceae</taxon>
        <taxon>Isochrysidales</taxon>
        <taxon>Noelaerhabdaceae</taxon>
        <taxon>Emiliania</taxon>
    </lineage>
</organism>
<feature type="region of interest" description="Disordered" evidence="1">
    <location>
        <begin position="1"/>
        <end position="23"/>
    </location>
</feature>
<dbReference type="KEGG" id="ehx:EMIHUDRAFT_227847"/>
<evidence type="ECO:0008006" key="5">
    <source>
        <dbReference type="Google" id="ProtNLM"/>
    </source>
</evidence>
<dbReference type="HOGENOM" id="CLU_1974711_0_0_1"/>
<feature type="transmembrane region" description="Helical" evidence="2">
    <location>
        <begin position="89"/>
        <end position="108"/>
    </location>
</feature>
<dbReference type="GeneID" id="17280357"/>
<keyword evidence="4" id="KW-1185">Reference proteome</keyword>
<evidence type="ECO:0000256" key="1">
    <source>
        <dbReference type="SAM" id="MobiDB-lite"/>
    </source>
</evidence>
<dbReference type="PaxDb" id="2903-EOD35086"/>
<sequence length="127" mass="14092">MSVSWRVDWRDGTESPTQPPRAWTQTARAQHIRDETAGVGNGSTFQQIAVIFDKTLAPPVLGWSSAIASFGALLAGARAHLRRGAPETPFFIFGAYYFTCIIVNWWFYLRIHPNSIKPGTAPQSAKE</sequence>
<dbReference type="STRING" id="2903.R1FHT5"/>
<dbReference type="EnsemblProtists" id="EOD35086">
    <property type="protein sequence ID" value="EOD35086"/>
    <property type="gene ID" value="EMIHUDRAFT_227847"/>
</dbReference>
<reference evidence="3" key="2">
    <citation type="submission" date="2024-10" db="UniProtKB">
        <authorList>
            <consortium name="EnsemblProtists"/>
        </authorList>
    </citation>
    <scope>IDENTIFICATION</scope>
</reference>
<proteinExistence type="predicted"/>
<protein>
    <recommendedName>
        <fullName evidence="5">Mitochondrial pyruvate carrier</fullName>
    </recommendedName>
</protein>
<keyword evidence="2" id="KW-0812">Transmembrane</keyword>
<evidence type="ECO:0000256" key="2">
    <source>
        <dbReference type="SAM" id="Phobius"/>
    </source>
</evidence>
<keyword evidence="2" id="KW-0472">Membrane</keyword>
<name>A0A0D3KH51_EMIH1</name>
<evidence type="ECO:0000313" key="4">
    <source>
        <dbReference type="Proteomes" id="UP000013827"/>
    </source>
</evidence>
<dbReference type="InterPro" id="IPR036259">
    <property type="entry name" value="MFS_trans_sf"/>
</dbReference>
<dbReference type="AlphaFoldDB" id="A0A0D3KH51"/>
<dbReference type="Gene3D" id="1.20.1250.20">
    <property type="entry name" value="MFS general substrate transporter like domains"/>
    <property type="match status" value="1"/>
</dbReference>
<accession>A0A0D3KH51</accession>
<feature type="transmembrane region" description="Helical" evidence="2">
    <location>
        <begin position="60"/>
        <end position="77"/>
    </location>
</feature>
<keyword evidence="2" id="KW-1133">Transmembrane helix</keyword>
<dbReference type="RefSeq" id="XP_005787515.1">
    <property type="nucleotide sequence ID" value="XM_005787458.1"/>
</dbReference>
<evidence type="ECO:0000313" key="3">
    <source>
        <dbReference type="EnsemblProtists" id="EOD35086"/>
    </source>
</evidence>
<dbReference type="Proteomes" id="UP000013827">
    <property type="component" value="Unassembled WGS sequence"/>
</dbReference>